<dbReference type="AlphaFoldDB" id="A0A8C3EU85"/>
<reference evidence="2" key="1">
    <citation type="submission" date="2019-10" db="EMBL/GenBank/DDBJ databases">
        <title>Corvus moneduloides (New Caledonian crow) genome, bCorMon1, primary haplotype.</title>
        <authorList>
            <person name="Rutz C."/>
            <person name="Fungtammasan C."/>
            <person name="Mountcastle J."/>
            <person name="Formenti G."/>
            <person name="Chow W."/>
            <person name="Howe K."/>
            <person name="Steele M.P."/>
            <person name="Fernandes J."/>
            <person name="Gilbert M.T.P."/>
            <person name="Fedrigo O."/>
            <person name="Jarvis E.D."/>
            <person name="Gemmell N."/>
        </authorList>
    </citation>
    <scope>NUCLEOTIDE SEQUENCE [LARGE SCALE GENOMIC DNA]</scope>
</reference>
<accession>A0A8C3EU85</accession>
<evidence type="ECO:0000313" key="2">
    <source>
        <dbReference type="Proteomes" id="UP000694553"/>
    </source>
</evidence>
<name>A0A8C3EU85_CORMO</name>
<protein>
    <submittedName>
        <fullName evidence="1">Uncharacterized protein</fullName>
    </submittedName>
</protein>
<sequence length="101" mass="10668">MAAAAAAGSVLLCLLGLVLPGGSTLHTKGSVPLDTITFYKVRRGGSNRLFFSHRFFFPFTKSLCKEGIFPGPCALPTRTLTAREAQDGACSQLCTQVLCSA</sequence>
<dbReference type="Proteomes" id="UP000694553">
    <property type="component" value="Unassembled WGS sequence"/>
</dbReference>
<reference evidence="1" key="3">
    <citation type="submission" date="2025-09" db="UniProtKB">
        <authorList>
            <consortium name="Ensembl"/>
        </authorList>
    </citation>
    <scope>IDENTIFICATION</scope>
</reference>
<dbReference type="Ensembl" id="ENSCMUT00000028049.2">
    <property type="protein sequence ID" value="ENSCMUP00000026088.2"/>
    <property type="gene ID" value="ENSCMUG00000015858.2"/>
</dbReference>
<proteinExistence type="predicted"/>
<accession>A0A8U7NX09</accession>
<organism evidence="1 2">
    <name type="scientific">Corvus moneduloides</name>
    <name type="common">New Caledonian crow</name>
    <dbReference type="NCBI Taxonomy" id="1196302"/>
    <lineage>
        <taxon>Eukaryota</taxon>
        <taxon>Metazoa</taxon>
        <taxon>Chordata</taxon>
        <taxon>Craniata</taxon>
        <taxon>Vertebrata</taxon>
        <taxon>Euteleostomi</taxon>
        <taxon>Archelosauria</taxon>
        <taxon>Archosauria</taxon>
        <taxon>Dinosauria</taxon>
        <taxon>Saurischia</taxon>
        <taxon>Theropoda</taxon>
        <taxon>Coelurosauria</taxon>
        <taxon>Aves</taxon>
        <taxon>Neognathae</taxon>
        <taxon>Neoaves</taxon>
        <taxon>Telluraves</taxon>
        <taxon>Australaves</taxon>
        <taxon>Passeriformes</taxon>
        <taxon>Corvoidea</taxon>
        <taxon>Corvidae</taxon>
        <taxon>Corvus</taxon>
    </lineage>
</organism>
<reference evidence="1" key="2">
    <citation type="submission" date="2025-08" db="UniProtKB">
        <authorList>
            <consortium name="Ensembl"/>
        </authorList>
    </citation>
    <scope>IDENTIFICATION</scope>
</reference>
<keyword evidence="2" id="KW-1185">Reference proteome</keyword>
<evidence type="ECO:0000313" key="1">
    <source>
        <dbReference type="Ensembl" id="ENSCMUP00000026088.2"/>
    </source>
</evidence>